<comment type="caution">
    <text evidence="13">The sequence shown here is derived from an EMBL/GenBank/DDBJ whole genome shotgun (WGS) entry which is preliminary data.</text>
</comment>
<dbReference type="AlphaFoldDB" id="A0A8S4FZZ8"/>
<dbReference type="SUPFAM" id="SSF53328">
    <property type="entry name" value="Formyltransferase"/>
    <property type="match status" value="1"/>
</dbReference>
<accession>A0A8S4FZZ8</accession>
<gene>
    <name evidence="13" type="ORF">PLXY2_LOCUS11355</name>
</gene>
<reference evidence="13" key="1">
    <citation type="submission" date="2020-11" db="EMBL/GenBank/DDBJ databases">
        <authorList>
            <person name="Whiteford S."/>
        </authorList>
    </citation>
    <scope>NUCLEOTIDE SEQUENCE</scope>
</reference>
<keyword evidence="7" id="KW-0809">Transit peptide</keyword>
<evidence type="ECO:0000256" key="4">
    <source>
        <dbReference type="ARBA" id="ARBA00014185"/>
    </source>
</evidence>
<keyword evidence="14" id="KW-1185">Reference proteome</keyword>
<dbReference type="CDD" id="cd08646">
    <property type="entry name" value="FMT_core_Met-tRNA-FMT_N"/>
    <property type="match status" value="1"/>
</dbReference>
<organism evidence="13 14">
    <name type="scientific">Plutella xylostella</name>
    <name type="common">Diamondback moth</name>
    <name type="synonym">Plutella maculipennis</name>
    <dbReference type="NCBI Taxonomy" id="51655"/>
    <lineage>
        <taxon>Eukaryota</taxon>
        <taxon>Metazoa</taxon>
        <taxon>Ecdysozoa</taxon>
        <taxon>Arthropoda</taxon>
        <taxon>Hexapoda</taxon>
        <taxon>Insecta</taxon>
        <taxon>Pterygota</taxon>
        <taxon>Neoptera</taxon>
        <taxon>Endopterygota</taxon>
        <taxon>Lepidoptera</taxon>
        <taxon>Glossata</taxon>
        <taxon>Ditrysia</taxon>
        <taxon>Yponomeutoidea</taxon>
        <taxon>Plutellidae</taxon>
        <taxon>Plutella</taxon>
    </lineage>
</organism>
<dbReference type="GO" id="GO:0005739">
    <property type="term" value="C:mitochondrion"/>
    <property type="evidence" value="ECO:0007669"/>
    <property type="project" value="UniProtKB-SubCell"/>
</dbReference>
<dbReference type="Pfam" id="PF00551">
    <property type="entry name" value="Formyl_trans_N"/>
    <property type="match status" value="1"/>
</dbReference>
<dbReference type="FunFam" id="3.40.50.12230:FF:000003">
    <property type="entry name" value="methionyl-tRNA formyltransferase, mitochondrial"/>
    <property type="match status" value="1"/>
</dbReference>
<evidence type="ECO:0000256" key="7">
    <source>
        <dbReference type="ARBA" id="ARBA00022946"/>
    </source>
</evidence>
<dbReference type="InterPro" id="IPR005794">
    <property type="entry name" value="Fmt"/>
</dbReference>
<comment type="function">
    <text evidence="10">Methionyl-tRNA formyltransferase that formylates methionyl-tRNA in mitochondria and is crucial for translation initiation.</text>
</comment>
<keyword evidence="6" id="KW-0648">Protein biosynthesis</keyword>
<feature type="domain" description="Formyl transferase N-terminal" evidence="11">
    <location>
        <begin position="95"/>
        <end position="203"/>
    </location>
</feature>
<name>A0A8S4FZZ8_PLUXY</name>
<proteinExistence type="inferred from homology"/>
<comment type="subcellular location">
    <subcellularLocation>
        <location evidence="1">Mitochondrion</location>
    </subcellularLocation>
</comment>
<dbReference type="InterPro" id="IPR036477">
    <property type="entry name" value="Formyl_transf_N_sf"/>
</dbReference>
<dbReference type="InterPro" id="IPR005793">
    <property type="entry name" value="Formyl_trans_C"/>
</dbReference>
<evidence type="ECO:0000256" key="2">
    <source>
        <dbReference type="ARBA" id="ARBA00010699"/>
    </source>
</evidence>
<evidence type="ECO:0000256" key="6">
    <source>
        <dbReference type="ARBA" id="ARBA00022917"/>
    </source>
</evidence>
<evidence type="ECO:0000259" key="12">
    <source>
        <dbReference type="Pfam" id="PF02911"/>
    </source>
</evidence>
<dbReference type="EC" id="2.1.2.9" evidence="3"/>
<dbReference type="EMBL" id="CAJHNJ030000057">
    <property type="protein sequence ID" value="CAG9133101.1"/>
    <property type="molecule type" value="Genomic_DNA"/>
</dbReference>
<evidence type="ECO:0000313" key="13">
    <source>
        <dbReference type="EMBL" id="CAG9133101.1"/>
    </source>
</evidence>
<dbReference type="NCBIfam" id="TIGR00460">
    <property type="entry name" value="fmt"/>
    <property type="match status" value="1"/>
</dbReference>
<dbReference type="InterPro" id="IPR002376">
    <property type="entry name" value="Formyl_transf_N"/>
</dbReference>
<dbReference type="InterPro" id="IPR011034">
    <property type="entry name" value="Formyl_transferase-like_C_sf"/>
</dbReference>
<dbReference type="PANTHER" id="PTHR11138">
    <property type="entry name" value="METHIONYL-TRNA FORMYLTRANSFERASE"/>
    <property type="match status" value="1"/>
</dbReference>
<dbReference type="PANTHER" id="PTHR11138:SF5">
    <property type="entry name" value="METHIONYL-TRNA FORMYLTRANSFERASE, MITOCHONDRIAL"/>
    <property type="match status" value="1"/>
</dbReference>
<comment type="similarity">
    <text evidence="2">Belongs to the Fmt family.</text>
</comment>
<dbReference type="Proteomes" id="UP000653454">
    <property type="component" value="Unassembled WGS sequence"/>
</dbReference>
<evidence type="ECO:0000313" key="14">
    <source>
        <dbReference type="Proteomes" id="UP000653454"/>
    </source>
</evidence>
<keyword evidence="8" id="KW-0496">Mitochondrion</keyword>
<dbReference type="InterPro" id="IPR041711">
    <property type="entry name" value="Met-tRNA-FMT_N"/>
</dbReference>
<evidence type="ECO:0000256" key="5">
    <source>
        <dbReference type="ARBA" id="ARBA00022679"/>
    </source>
</evidence>
<comment type="catalytic activity">
    <reaction evidence="9">
        <text>L-methionyl-tRNA(fMet) + (6R)-10-formyltetrahydrofolate = N-formyl-L-methionyl-tRNA(fMet) + (6S)-5,6,7,8-tetrahydrofolate + H(+)</text>
        <dbReference type="Rhea" id="RHEA:24380"/>
        <dbReference type="Rhea" id="RHEA-COMP:9952"/>
        <dbReference type="Rhea" id="RHEA-COMP:9953"/>
        <dbReference type="ChEBI" id="CHEBI:15378"/>
        <dbReference type="ChEBI" id="CHEBI:57453"/>
        <dbReference type="ChEBI" id="CHEBI:78530"/>
        <dbReference type="ChEBI" id="CHEBI:78844"/>
        <dbReference type="ChEBI" id="CHEBI:195366"/>
        <dbReference type="EC" id="2.1.2.9"/>
    </reaction>
    <physiologicalReaction direction="left-to-right" evidence="9">
        <dbReference type="Rhea" id="RHEA:24381"/>
    </physiologicalReaction>
</comment>
<evidence type="ECO:0000256" key="10">
    <source>
        <dbReference type="ARBA" id="ARBA00057846"/>
    </source>
</evidence>
<evidence type="ECO:0000259" key="11">
    <source>
        <dbReference type="Pfam" id="PF00551"/>
    </source>
</evidence>
<dbReference type="SUPFAM" id="SSF50486">
    <property type="entry name" value="FMT C-terminal domain-like"/>
    <property type="match status" value="1"/>
</dbReference>
<protein>
    <recommendedName>
        <fullName evidence="4">Methionyl-tRNA formyltransferase, mitochondrial</fullName>
        <ecNumber evidence="3">2.1.2.9</ecNumber>
    </recommendedName>
</protein>
<dbReference type="GO" id="GO:0004479">
    <property type="term" value="F:methionyl-tRNA formyltransferase activity"/>
    <property type="evidence" value="ECO:0007669"/>
    <property type="project" value="UniProtKB-EC"/>
</dbReference>
<evidence type="ECO:0000256" key="9">
    <source>
        <dbReference type="ARBA" id="ARBA00052555"/>
    </source>
</evidence>
<dbReference type="Pfam" id="PF02911">
    <property type="entry name" value="Formyl_trans_C"/>
    <property type="match status" value="1"/>
</dbReference>
<feature type="domain" description="Formyl transferase C-terminal" evidence="12">
    <location>
        <begin position="227"/>
        <end position="331"/>
    </location>
</feature>
<evidence type="ECO:0000256" key="1">
    <source>
        <dbReference type="ARBA" id="ARBA00004173"/>
    </source>
</evidence>
<evidence type="ECO:0000256" key="3">
    <source>
        <dbReference type="ARBA" id="ARBA00012261"/>
    </source>
</evidence>
<keyword evidence="5" id="KW-0808">Transferase</keyword>
<sequence length="346" mass="39313">MRLQAHNLKSQLFKQLFNVSPCFSRFISSKKCYNVLFFGSDGIALSSLKKINDLRKSEKIINQLNIVTANSSKHKTIIEKYAESESIKTLSWPLQGIENAKYDIGLIVAFGHLIKKDLLEKFPLGMVNVHPSLLPRWRGAAPIVHTLLRGDTVTGVSLMKIRADQFDVGEIISQVKVPISKDVKLPELTEELSEIGANMLVQCLRTLPDCLNNAQPQSEDGVTYAKKISKDISEVRWSEMTSTEVYNLYRAIYGVYPLSTKFRDKQIKLFDAFIVSGECTNINNAQIGSLEYCDKRHAIKVLCKDRRYIYFKSLRIVGKRKISATDFYNGYIKNVPSDLRNFVLCQ</sequence>
<evidence type="ECO:0000256" key="8">
    <source>
        <dbReference type="ARBA" id="ARBA00023128"/>
    </source>
</evidence>
<dbReference type="Gene3D" id="3.40.50.12230">
    <property type="match status" value="1"/>
</dbReference>